<keyword evidence="3" id="KW-1185">Reference proteome</keyword>
<dbReference type="RefSeq" id="WP_073251516.1">
    <property type="nucleotide sequence ID" value="NZ_FRCS01000001.1"/>
</dbReference>
<evidence type="ECO:0000313" key="2">
    <source>
        <dbReference type="EMBL" id="SHM53961.1"/>
    </source>
</evidence>
<proteinExistence type="predicted"/>
<sequence>MSAAPIAVYGATGHTGRLVATEILARGHPVVLGGRDATGLIALAADLGEGDRVTVRPASLDDPDALRTFAAGAPALIHCAGPYSCTGAPVVAAAIDAGTHYVDHAVEAHHVKNLFDTFAAPAERAGVLVCPGLSFYGGFGDFLAAAATDGLPAVETVTVGYAVSGWRMTTGARATAEQLLNEVERITFTDGAQRVGPLPSYPTTFRFPAPLGDREMIGPFPTGDAVTIPRHVPTRDVEVLLTASTFAEPQVFTSEHVDATERAQTAFTVAVDVRTGGGGHRSAHLTGHDIWWAGAVASVEAALDLALDGRGTGVRPGPKPGVRSPAEAFGAEPFLRRLEELGAFVLTT</sequence>
<evidence type="ECO:0000313" key="3">
    <source>
        <dbReference type="Proteomes" id="UP000184440"/>
    </source>
</evidence>
<dbReference type="AlphaFoldDB" id="A0A1M7JM24"/>
<accession>A0A1M7JM24</accession>
<dbReference type="InterPro" id="IPR005097">
    <property type="entry name" value="Sacchrp_dh_NADP-bd"/>
</dbReference>
<dbReference type="PANTHER" id="PTHR43781">
    <property type="entry name" value="SACCHAROPINE DEHYDROGENASE"/>
    <property type="match status" value="1"/>
</dbReference>
<dbReference type="Pfam" id="PF03435">
    <property type="entry name" value="Sacchrp_dh_NADP"/>
    <property type="match status" value="1"/>
</dbReference>
<protein>
    <submittedName>
        <fullName evidence="2">Uncharacterized conserved protein</fullName>
    </submittedName>
</protein>
<dbReference type="Gene3D" id="3.40.50.720">
    <property type="entry name" value="NAD(P)-binding Rossmann-like Domain"/>
    <property type="match status" value="1"/>
</dbReference>
<dbReference type="EMBL" id="FRCS01000001">
    <property type="protein sequence ID" value="SHM53961.1"/>
    <property type="molecule type" value="Genomic_DNA"/>
</dbReference>
<dbReference type="PANTHER" id="PTHR43781:SF1">
    <property type="entry name" value="SACCHAROPINE DEHYDROGENASE"/>
    <property type="match status" value="1"/>
</dbReference>
<dbReference type="STRING" id="134849.SAMN05443668_101843"/>
<gene>
    <name evidence="2" type="ORF">SAMN05443668_101843</name>
</gene>
<dbReference type="SUPFAM" id="SSF51735">
    <property type="entry name" value="NAD(P)-binding Rossmann-fold domains"/>
    <property type="match status" value="1"/>
</dbReference>
<dbReference type="OrthoDB" id="4369409at2"/>
<dbReference type="Proteomes" id="UP000184440">
    <property type="component" value="Unassembled WGS sequence"/>
</dbReference>
<organism evidence="2 3">
    <name type="scientific">Cryptosporangium aurantiacum</name>
    <dbReference type="NCBI Taxonomy" id="134849"/>
    <lineage>
        <taxon>Bacteria</taxon>
        <taxon>Bacillati</taxon>
        <taxon>Actinomycetota</taxon>
        <taxon>Actinomycetes</taxon>
        <taxon>Cryptosporangiales</taxon>
        <taxon>Cryptosporangiaceae</taxon>
        <taxon>Cryptosporangium</taxon>
    </lineage>
</organism>
<name>A0A1M7JM24_9ACTN</name>
<reference evidence="2 3" key="1">
    <citation type="submission" date="2016-11" db="EMBL/GenBank/DDBJ databases">
        <authorList>
            <person name="Jaros S."/>
            <person name="Januszkiewicz K."/>
            <person name="Wedrychowicz H."/>
        </authorList>
    </citation>
    <scope>NUCLEOTIDE SEQUENCE [LARGE SCALE GENOMIC DNA]</scope>
    <source>
        <strain evidence="2 3">DSM 46144</strain>
    </source>
</reference>
<evidence type="ECO:0000259" key="1">
    <source>
        <dbReference type="Pfam" id="PF03435"/>
    </source>
</evidence>
<dbReference type="InterPro" id="IPR036291">
    <property type="entry name" value="NAD(P)-bd_dom_sf"/>
</dbReference>
<feature type="domain" description="Saccharopine dehydrogenase NADP binding" evidence="1">
    <location>
        <begin position="6"/>
        <end position="120"/>
    </location>
</feature>